<keyword evidence="4 7" id="KW-0963">Cytoplasm</keyword>
<keyword evidence="6 7" id="KW-0539">Nucleus</keyword>
<comment type="function">
    <text evidence="7">Acts as an adapter for the XPO1/CRM1-mediated export of the 60S ribosomal subunit.</text>
</comment>
<evidence type="ECO:0000256" key="1">
    <source>
        <dbReference type="ARBA" id="ARBA00009794"/>
    </source>
</evidence>
<dbReference type="STRING" id="764103.G7EAZ8"/>
<keyword evidence="5 7" id="KW-0653">Protein transport</keyword>
<feature type="domain" description="60S ribosomal export protein NMD3 OB-fold" evidence="9">
    <location>
        <begin position="315"/>
        <end position="404"/>
    </location>
</feature>
<comment type="subcellular location">
    <subcellularLocation>
        <location evidence="7">Cytoplasm</location>
    </subcellularLocation>
    <subcellularLocation>
        <location evidence="7">Nucleus</location>
    </subcellularLocation>
</comment>
<dbReference type="HOGENOM" id="CLU_027444_2_0_1"/>
<dbReference type="InParanoid" id="G7EAZ8"/>
<evidence type="ECO:0000259" key="8">
    <source>
        <dbReference type="Pfam" id="PF04981"/>
    </source>
</evidence>
<name>G7EAZ8_MIXOS</name>
<sequence>MELETAYIAPPTQAAYVLCADCGTAIEPNNSGLCVNCLRNTVDITDAIPKQANINYCRNCERYLSPPQTWVIAELESRELLAICLRKLRGLKTVRLIDAGFIWTESHSKRLRVKLTVQKEVLASTVLQQIFEVEYIVQYGQCPDCTQLAAKQHWKAVVQARQKVDHKKTFLFLEQLILKHGADKDTVSVKEVRDGLDFFYASKQAAAKMVEFLQAVAPVKMKQSEQLISQDTQNSTSNYKTTFSVEILPICKDDLVCLPLKVARSLSNIGQIVVCTRVGNSIHLIDPVTLHTADITAPVYFRAPFPPLAPLSGAVEFVVLDIEPTQHPPKVAGKGRFMLADAQVTPISGTMESDTIYHTRTHLGAVLKAGDTVMGYQLHSANFNNTAWDSLKTDRIPEVILVRKTYPNRAKKSKGRKWRLRSMAKEAGEDGIGLGRERAVKAGRMPGHAEQARAEADYEAFLRDIEEDEEMRQGVNLYKKPKPQAAVDTMDVESVADTEADDDFPRIDMDELLDDMDGLQLTEDDAGEEISPEN</sequence>
<evidence type="ECO:0000313" key="12">
    <source>
        <dbReference type="Proteomes" id="UP000009131"/>
    </source>
</evidence>
<proteinExistence type="inferred from homology"/>
<evidence type="ECO:0000259" key="10">
    <source>
        <dbReference type="Pfam" id="PF21193"/>
    </source>
</evidence>
<feature type="domain" description="Nmd3 N-terminal" evidence="8">
    <location>
        <begin position="19"/>
        <end position="247"/>
    </location>
</feature>
<comment type="caution">
    <text evidence="11">The sequence shown here is derived from an EMBL/GenBank/DDBJ whole genome shotgun (WGS) entry which is preliminary data.</text>
</comment>
<dbReference type="PANTHER" id="PTHR12746">
    <property type="entry name" value="NONSENSE-MEDIATED MRNA DECAY PROTEIN 3"/>
    <property type="match status" value="1"/>
</dbReference>
<dbReference type="RefSeq" id="XP_014565620.1">
    <property type="nucleotide sequence ID" value="XM_014710134.1"/>
</dbReference>
<dbReference type="FunCoup" id="G7EAZ8">
    <property type="interactions" value="726"/>
</dbReference>
<dbReference type="GO" id="GO:0015031">
    <property type="term" value="P:protein transport"/>
    <property type="evidence" value="ECO:0007669"/>
    <property type="project" value="UniProtKB-KW"/>
</dbReference>
<keyword evidence="3 7" id="KW-0813">Transport</keyword>
<protein>
    <recommendedName>
        <fullName evidence="2 7">60S ribosomal export protein NMD3</fullName>
    </recommendedName>
</protein>
<evidence type="ECO:0000256" key="4">
    <source>
        <dbReference type="ARBA" id="ARBA00022490"/>
    </source>
</evidence>
<dbReference type="OMA" id="VILVRKH"/>
<dbReference type="InterPro" id="IPR007064">
    <property type="entry name" value="Nmd3_N"/>
</dbReference>
<evidence type="ECO:0000256" key="6">
    <source>
        <dbReference type="ARBA" id="ARBA00023242"/>
    </source>
</evidence>
<comment type="similarity">
    <text evidence="1 7">Belongs to the NMD3 family.</text>
</comment>
<gene>
    <name evidence="11" type="primary">Mo06711</name>
    <name evidence="11" type="ORF">E5Q_06711</name>
</gene>
<dbReference type="GO" id="GO:0005634">
    <property type="term" value="C:nucleus"/>
    <property type="evidence" value="ECO:0007669"/>
    <property type="project" value="UniProtKB-SubCell"/>
</dbReference>
<dbReference type="AlphaFoldDB" id="G7EAZ8"/>
<dbReference type="Proteomes" id="UP000009131">
    <property type="component" value="Unassembled WGS sequence"/>
</dbReference>
<dbReference type="Pfam" id="PF21192">
    <property type="entry name" value="OB_NMD3"/>
    <property type="match status" value="1"/>
</dbReference>
<evidence type="ECO:0000256" key="5">
    <source>
        <dbReference type="ARBA" id="ARBA00022927"/>
    </source>
</evidence>
<evidence type="ECO:0000256" key="3">
    <source>
        <dbReference type="ARBA" id="ARBA00022448"/>
    </source>
</evidence>
<dbReference type="GO" id="GO:0000055">
    <property type="term" value="P:ribosomal large subunit export from nucleus"/>
    <property type="evidence" value="ECO:0007669"/>
    <property type="project" value="TreeGrafter"/>
</dbReference>
<dbReference type="GO" id="GO:0005737">
    <property type="term" value="C:cytoplasm"/>
    <property type="evidence" value="ECO:0007669"/>
    <property type="project" value="UniProtKB-SubCell"/>
</dbReference>
<dbReference type="Pfam" id="PF04981">
    <property type="entry name" value="NMD3"/>
    <property type="match status" value="1"/>
</dbReference>
<feature type="domain" description="60S ribosomal export protein NMD3 SH3" evidence="10">
    <location>
        <begin position="250"/>
        <end position="297"/>
    </location>
</feature>
<reference evidence="11 12" key="1">
    <citation type="journal article" date="2011" name="J. Gen. Appl. Microbiol.">
        <title>Draft genome sequencing of the enigmatic basidiomycete Mixia osmundae.</title>
        <authorList>
            <person name="Nishida H."/>
            <person name="Nagatsuka Y."/>
            <person name="Sugiyama J."/>
        </authorList>
    </citation>
    <scope>NUCLEOTIDE SEQUENCE [LARGE SCALE GENOMIC DNA]</scope>
    <source>
        <strain evidence="12">CBS 9802 / IAM 14324 / JCM 22182 / KY 12970</strain>
    </source>
</reference>
<evidence type="ECO:0000313" key="11">
    <source>
        <dbReference type="EMBL" id="GAB00009.1"/>
    </source>
</evidence>
<dbReference type="OrthoDB" id="203821at2759"/>
<evidence type="ECO:0000259" key="9">
    <source>
        <dbReference type="Pfam" id="PF21192"/>
    </source>
</evidence>
<evidence type="ECO:0000256" key="2">
    <source>
        <dbReference type="ARBA" id="ARBA00017035"/>
    </source>
</evidence>
<dbReference type="InterPro" id="IPR048898">
    <property type="entry name" value="OB_NMD3"/>
</dbReference>
<accession>G7EAZ8</accession>
<dbReference type="InterPro" id="IPR039768">
    <property type="entry name" value="Nmd3"/>
</dbReference>
<dbReference type="PANTHER" id="PTHR12746:SF2">
    <property type="entry name" value="60S RIBOSOMAL EXPORT PROTEIN NMD3"/>
    <property type="match status" value="1"/>
</dbReference>
<evidence type="ECO:0000256" key="7">
    <source>
        <dbReference type="RuleBase" id="RU364108"/>
    </source>
</evidence>
<dbReference type="Pfam" id="PF21193">
    <property type="entry name" value="NMD_SH3"/>
    <property type="match status" value="1"/>
</dbReference>
<organism evidence="11 12">
    <name type="scientific">Mixia osmundae (strain CBS 9802 / IAM 14324 / JCM 22182 / KY 12970)</name>
    <dbReference type="NCBI Taxonomy" id="764103"/>
    <lineage>
        <taxon>Eukaryota</taxon>
        <taxon>Fungi</taxon>
        <taxon>Dikarya</taxon>
        <taxon>Basidiomycota</taxon>
        <taxon>Pucciniomycotina</taxon>
        <taxon>Mixiomycetes</taxon>
        <taxon>Mixiales</taxon>
        <taxon>Mixiaceae</taxon>
        <taxon>Mixia</taxon>
    </lineage>
</organism>
<dbReference type="GO" id="GO:0043023">
    <property type="term" value="F:ribosomal large subunit binding"/>
    <property type="evidence" value="ECO:0007669"/>
    <property type="project" value="InterPro"/>
</dbReference>
<dbReference type="eggNOG" id="KOG2613">
    <property type="taxonomic scope" value="Eukaryota"/>
</dbReference>
<keyword evidence="12" id="KW-1185">Reference proteome</keyword>
<dbReference type="EMBL" id="BABT02000252">
    <property type="protein sequence ID" value="GAB00009.1"/>
    <property type="molecule type" value="Genomic_DNA"/>
</dbReference>
<dbReference type="InterPro" id="IPR048899">
    <property type="entry name" value="NMD_SH3"/>
</dbReference>
<reference evidence="11 12" key="2">
    <citation type="journal article" date="2012" name="Open Biol.">
        <title>Characteristics of nucleosomes and linker DNA regions on the genome of the basidiomycete Mixia osmundae revealed by mono- and dinucleosome mapping.</title>
        <authorList>
            <person name="Nishida H."/>
            <person name="Kondo S."/>
            <person name="Matsumoto T."/>
            <person name="Suzuki Y."/>
            <person name="Yoshikawa H."/>
            <person name="Taylor T.D."/>
            <person name="Sugiyama J."/>
        </authorList>
    </citation>
    <scope>NUCLEOTIDE SEQUENCE [LARGE SCALE GENOMIC DNA]</scope>
    <source>
        <strain evidence="12">CBS 9802 / IAM 14324 / JCM 22182 / KY 12970</strain>
    </source>
</reference>